<feature type="region of interest" description="Disordered" evidence="1">
    <location>
        <begin position="1"/>
        <end position="32"/>
    </location>
</feature>
<proteinExistence type="predicted"/>
<dbReference type="EMBL" id="ML987205">
    <property type="protein sequence ID" value="KAF2243513.1"/>
    <property type="molecule type" value="Genomic_DNA"/>
</dbReference>
<feature type="region of interest" description="Disordered" evidence="1">
    <location>
        <begin position="117"/>
        <end position="161"/>
    </location>
</feature>
<dbReference type="Proteomes" id="UP000800094">
    <property type="component" value="Unassembled WGS sequence"/>
</dbReference>
<protein>
    <submittedName>
        <fullName evidence="2">Uncharacterized protein</fullName>
    </submittedName>
</protein>
<accession>A0A6A6I0T6</accession>
<reference evidence="2" key="1">
    <citation type="journal article" date="2020" name="Stud. Mycol.">
        <title>101 Dothideomycetes genomes: a test case for predicting lifestyles and emergence of pathogens.</title>
        <authorList>
            <person name="Haridas S."/>
            <person name="Albert R."/>
            <person name="Binder M."/>
            <person name="Bloem J."/>
            <person name="Labutti K."/>
            <person name="Salamov A."/>
            <person name="Andreopoulos B."/>
            <person name="Baker S."/>
            <person name="Barry K."/>
            <person name="Bills G."/>
            <person name="Bluhm B."/>
            <person name="Cannon C."/>
            <person name="Castanera R."/>
            <person name="Culley D."/>
            <person name="Daum C."/>
            <person name="Ezra D."/>
            <person name="Gonzalez J."/>
            <person name="Henrissat B."/>
            <person name="Kuo A."/>
            <person name="Liang C."/>
            <person name="Lipzen A."/>
            <person name="Lutzoni F."/>
            <person name="Magnuson J."/>
            <person name="Mondo S."/>
            <person name="Nolan M."/>
            <person name="Ohm R."/>
            <person name="Pangilinan J."/>
            <person name="Park H.-J."/>
            <person name="Ramirez L."/>
            <person name="Alfaro M."/>
            <person name="Sun H."/>
            <person name="Tritt A."/>
            <person name="Yoshinaga Y."/>
            <person name="Zwiers L.-H."/>
            <person name="Turgeon B."/>
            <person name="Goodwin S."/>
            <person name="Spatafora J."/>
            <person name="Crous P."/>
            <person name="Grigoriev I."/>
        </authorList>
    </citation>
    <scope>NUCLEOTIDE SEQUENCE</scope>
    <source>
        <strain evidence="2">CBS 122368</strain>
    </source>
</reference>
<dbReference type="RefSeq" id="XP_033678517.1">
    <property type="nucleotide sequence ID" value="XM_033824201.1"/>
</dbReference>
<keyword evidence="3" id="KW-1185">Reference proteome</keyword>
<dbReference type="GeneID" id="54577531"/>
<sequence>MNPFSSTKNDPPATNPPTTEHPPSRFGPGAEQDRYAMHFGISTDGLERIKKAASYKGTGAEQDRYGAHFHLDNEKVMKATQSLLNAKGAGAEQDRYEGHFGLGADGWARAKKLAAMKGEGAEQSSNSAQDRYGSHFSFDRNAVEKTAKSIQEGVKDATQKK</sequence>
<evidence type="ECO:0000256" key="1">
    <source>
        <dbReference type="SAM" id="MobiDB-lite"/>
    </source>
</evidence>
<dbReference type="AlphaFoldDB" id="A0A6A6I0T6"/>
<dbReference type="OrthoDB" id="67965at2759"/>
<organism evidence="2 3">
    <name type="scientific">Trematosphaeria pertusa</name>
    <dbReference type="NCBI Taxonomy" id="390896"/>
    <lineage>
        <taxon>Eukaryota</taxon>
        <taxon>Fungi</taxon>
        <taxon>Dikarya</taxon>
        <taxon>Ascomycota</taxon>
        <taxon>Pezizomycotina</taxon>
        <taxon>Dothideomycetes</taxon>
        <taxon>Pleosporomycetidae</taxon>
        <taxon>Pleosporales</taxon>
        <taxon>Massarineae</taxon>
        <taxon>Trematosphaeriaceae</taxon>
        <taxon>Trematosphaeria</taxon>
    </lineage>
</organism>
<gene>
    <name evidence="2" type="ORF">BU26DRAFT_436940</name>
</gene>
<name>A0A6A6I0T6_9PLEO</name>
<evidence type="ECO:0000313" key="3">
    <source>
        <dbReference type="Proteomes" id="UP000800094"/>
    </source>
</evidence>
<evidence type="ECO:0000313" key="2">
    <source>
        <dbReference type="EMBL" id="KAF2243513.1"/>
    </source>
</evidence>
<feature type="compositionally biased region" description="Basic and acidic residues" evidence="1">
    <location>
        <begin position="137"/>
        <end position="161"/>
    </location>
</feature>